<name>A0ABR2K4U5_9EUKA</name>
<feature type="compositionally biased region" description="Polar residues" evidence="1">
    <location>
        <begin position="303"/>
        <end position="331"/>
    </location>
</feature>
<protein>
    <recommendedName>
        <fullName evidence="2">UBA domain-containing protein</fullName>
    </recommendedName>
</protein>
<dbReference type="SUPFAM" id="SSF46934">
    <property type="entry name" value="UBA-like"/>
    <property type="match status" value="1"/>
</dbReference>
<sequence length="389" mass="44358">MALKLRFRNISGIFFQGSFKAGAKVQDAIDFLSKRLKTKSNLIFLISPKPDQAFYKNNESIKNIIKNKQDYITFVNFSQQGSNTEKITHNNKRLQQTKMIIPSNSAISAFNNFSDIQNISRKERAIYMDYAFIVQNVPDDIQDRVNQLAQLGYDAEDCREALRDADYEVNQAVEILIRRHNNNFNEEQYNNDMLSLISALYMHLFVPGHSFEEEEEEWEEEDNRDSDSRSGSDLDYEYVIESESDSDDRNEYKNIARNDNEHGTSTLSISAPVSPQISSPTTRPITPPISPPISPPRLPASTSPRVSINKNLSAHSNTASFSRSQEVTSSRLTDESDDQQPRAKQTIIISRPNRITKPNVQPSQHRPISPKPNSQKIDNNNLSRNPENN</sequence>
<comment type="caution">
    <text evidence="3">The sequence shown here is derived from an EMBL/GenBank/DDBJ whole genome shotgun (WGS) entry which is preliminary data.</text>
</comment>
<dbReference type="InterPro" id="IPR015940">
    <property type="entry name" value="UBA"/>
</dbReference>
<gene>
    <name evidence="3" type="ORF">M9Y10_041225</name>
</gene>
<evidence type="ECO:0000259" key="2">
    <source>
        <dbReference type="PROSITE" id="PS50030"/>
    </source>
</evidence>
<keyword evidence="4" id="KW-1185">Reference proteome</keyword>
<proteinExistence type="predicted"/>
<feature type="compositionally biased region" description="Polar residues" evidence="1">
    <location>
        <begin position="356"/>
        <end position="389"/>
    </location>
</feature>
<dbReference type="Pfam" id="PF00627">
    <property type="entry name" value="UBA"/>
    <property type="match status" value="1"/>
</dbReference>
<accession>A0ABR2K4U5</accession>
<evidence type="ECO:0000256" key="1">
    <source>
        <dbReference type="SAM" id="MobiDB-lite"/>
    </source>
</evidence>
<dbReference type="PROSITE" id="PS50030">
    <property type="entry name" value="UBA"/>
    <property type="match status" value="1"/>
</dbReference>
<feature type="region of interest" description="Disordered" evidence="1">
    <location>
        <begin position="212"/>
        <end position="389"/>
    </location>
</feature>
<feature type="compositionally biased region" description="Low complexity" evidence="1">
    <location>
        <begin position="274"/>
        <end position="284"/>
    </location>
</feature>
<reference evidence="3 4" key="1">
    <citation type="submission" date="2024-04" db="EMBL/GenBank/DDBJ databases">
        <title>Tritrichomonas musculus Genome.</title>
        <authorList>
            <person name="Alves-Ferreira E."/>
            <person name="Grigg M."/>
            <person name="Lorenzi H."/>
            <person name="Galac M."/>
        </authorList>
    </citation>
    <scope>NUCLEOTIDE SEQUENCE [LARGE SCALE GENOMIC DNA]</scope>
    <source>
        <strain evidence="3 4">EAF2021</strain>
    </source>
</reference>
<feature type="compositionally biased region" description="Acidic residues" evidence="1">
    <location>
        <begin position="234"/>
        <end position="246"/>
    </location>
</feature>
<dbReference type="SMART" id="SM00165">
    <property type="entry name" value="UBA"/>
    <property type="match status" value="1"/>
</dbReference>
<dbReference type="Gene3D" id="1.10.8.10">
    <property type="entry name" value="DNA helicase RuvA subunit, C-terminal domain"/>
    <property type="match status" value="1"/>
</dbReference>
<organism evidence="3 4">
    <name type="scientific">Tritrichomonas musculus</name>
    <dbReference type="NCBI Taxonomy" id="1915356"/>
    <lineage>
        <taxon>Eukaryota</taxon>
        <taxon>Metamonada</taxon>
        <taxon>Parabasalia</taxon>
        <taxon>Tritrichomonadida</taxon>
        <taxon>Tritrichomonadidae</taxon>
        <taxon>Tritrichomonas</taxon>
    </lineage>
</organism>
<feature type="compositionally biased region" description="Acidic residues" evidence="1">
    <location>
        <begin position="212"/>
        <end position="224"/>
    </location>
</feature>
<dbReference type="EMBL" id="JAPFFF010000007">
    <property type="protein sequence ID" value="KAK8885771.1"/>
    <property type="molecule type" value="Genomic_DNA"/>
</dbReference>
<feature type="compositionally biased region" description="Basic and acidic residues" evidence="1">
    <location>
        <begin position="247"/>
        <end position="262"/>
    </location>
</feature>
<feature type="compositionally biased region" description="Pro residues" evidence="1">
    <location>
        <begin position="285"/>
        <end position="298"/>
    </location>
</feature>
<dbReference type="InterPro" id="IPR009060">
    <property type="entry name" value="UBA-like_sf"/>
</dbReference>
<evidence type="ECO:0000313" key="4">
    <source>
        <dbReference type="Proteomes" id="UP001470230"/>
    </source>
</evidence>
<feature type="domain" description="UBA" evidence="2">
    <location>
        <begin position="138"/>
        <end position="179"/>
    </location>
</feature>
<dbReference type="Proteomes" id="UP001470230">
    <property type="component" value="Unassembled WGS sequence"/>
</dbReference>
<evidence type="ECO:0000313" key="3">
    <source>
        <dbReference type="EMBL" id="KAK8885771.1"/>
    </source>
</evidence>
<feature type="compositionally biased region" description="Polar residues" evidence="1">
    <location>
        <begin position="263"/>
        <end position="273"/>
    </location>
</feature>